<dbReference type="EMBL" id="BAAABW010000017">
    <property type="protein sequence ID" value="GAA0353010.1"/>
    <property type="molecule type" value="Genomic_DNA"/>
</dbReference>
<comment type="caution">
    <text evidence="1">The sequence shown here is derived from an EMBL/GenBank/DDBJ whole genome shotgun (WGS) entry which is preliminary data.</text>
</comment>
<dbReference type="InterPro" id="IPR011042">
    <property type="entry name" value="6-blade_b-propeller_TolB-like"/>
</dbReference>
<sequence length="228" mass="24867">MVPTASGTEHHRPRLERVSVAADGTQANGMSFDPAISSDGHYAAFKSRARNLLPGAPSTVTLYLKDLRSGAVEQANVASDADPDLRWVYEFSISATGRYVAFSSNAEQNGPGHVRDHHIYIRDRLTGRTEPLLGEKNRQGDANYPAISANGRYVAFTSDRTDLTPGGSERQEDVYVRDRWKHTTRRVSVASDGSRANHFSKWPVISADGSKIGFHSLADNLGAARSTP</sequence>
<dbReference type="Gene3D" id="2.120.10.30">
    <property type="entry name" value="TolB, C-terminal domain"/>
    <property type="match status" value="1"/>
</dbReference>
<organism evidence="1 2">
    <name type="scientific">Streptomyces blastmyceticus</name>
    <dbReference type="NCBI Taxonomy" id="68180"/>
    <lineage>
        <taxon>Bacteria</taxon>
        <taxon>Bacillati</taxon>
        <taxon>Actinomycetota</taxon>
        <taxon>Actinomycetes</taxon>
        <taxon>Kitasatosporales</taxon>
        <taxon>Streptomycetaceae</taxon>
        <taxon>Streptomyces</taxon>
    </lineage>
</organism>
<accession>A0ABP3GRE8</accession>
<dbReference type="SUPFAM" id="SSF82171">
    <property type="entry name" value="DPP6 N-terminal domain-like"/>
    <property type="match status" value="1"/>
</dbReference>
<dbReference type="Proteomes" id="UP001500063">
    <property type="component" value="Unassembled WGS sequence"/>
</dbReference>
<keyword evidence="2" id="KW-1185">Reference proteome</keyword>
<reference evidence="2" key="1">
    <citation type="journal article" date="2019" name="Int. J. Syst. Evol. Microbiol.">
        <title>The Global Catalogue of Microorganisms (GCM) 10K type strain sequencing project: providing services to taxonomists for standard genome sequencing and annotation.</title>
        <authorList>
            <consortium name="The Broad Institute Genomics Platform"/>
            <consortium name="The Broad Institute Genome Sequencing Center for Infectious Disease"/>
            <person name="Wu L."/>
            <person name="Ma J."/>
        </authorList>
    </citation>
    <scope>NUCLEOTIDE SEQUENCE [LARGE SCALE GENOMIC DNA]</scope>
    <source>
        <strain evidence="2">JCM 4565</strain>
    </source>
</reference>
<name>A0ABP3GRE8_9ACTN</name>
<evidence type="ECO:0000313" key="1">
    <source>
        <dbReference type="EMBL" id="GAA0353010.1"/>
    </source>
</evidence>
<dbReference type="Pfam" id="PF07676">
    <property type="entry name" value="PD40"/>
    <property type="match status" value="1"/>
</dbReference>
<protein>
    <submittedName>
        <fullName evidence="1">Uncharacterized protein</fullName>
    </submittedName>
</protein>
<gene>
    <name evidence="1" type="ORF">GCM10010319_32680</name>
</gene>
<proteinExistence type="predicted"/>
<dbReference type="InterPro" id="IPR011659">
    <property type="entry name" value="WD40"/>
</dbReference>
<evidence type="ECO:0000313" key="2">
    <source>
        <dbReference type="Proteomes" id="UP001500063"/>
    </source>
</evidence>